<name>A0A6J5RI27_9CAUD</name>
<evidence type="ECO:0000313" key="3">
    <source>
        <dbReference type="EMBL" id="CAB4215323.1"/>
    </source>
</evidence>
<sequence length="157" mass="15436">MSSSTLIQKLDKVTDPLVAGTVGSTDGTMDRSQTEWFIAGAAIASGDWVAFDATQTAISDRVLVVLPCANVALGNALTVGVALSAAALGARVQVCIAGVCSKAKVVAGVAAAGVPLAIVANTVSAEANVAANIASCCGVSLAASAAGVAPVWVYKNF</sequence>
<proteinExistence type="predicted"/>
<accession>A0A6J5RI27</accession>
<evidence type="ECO:0000313" key="1">
    <source>
        <dbReference type="EMBL" id="CAB4173557.1"/>
    </source>
</evidence>
<dbReference type="EMBL" id="LR797176">
    <property type="protein sequence ID" value="CAB4191374.1"/>
    <property type="molecule type" value="Genomic_DNA"/>
</dbReference>
<dbReference type="EMBL" id="LR797429">
    <property type="protein sequence ID" value="CAB4215323.1"/>
    <property type="molecule type" value="Genomic_DNA"/>
</dbReference>
<protein>
    <submittedName>
        <fullName evidence="2">Uncharacterized protein</fullName>
    </submittedName>
</protein>
<dbReference type="EMBL" id="LR796902">
    <property type="protein sequence ID" value="CAB4173557.1"/>
    <property type="molecule type" value="Genomic_DNA"/>
</dbReference>
<gene>
    <name evidence="2" type="ORF">UFOVP1228_26</name>
    <name evidence="3" type="ORF">UFOVP1481_12</name>
    <name evidence="1" type="ORF">UFOVP956_26</name>
</gene>
<organism evidence="2">
    <name type="scientific">uncultured Caudovirales phage</name>
    <dbReference type="NCBI Taxonomy" id="2100421"/>
    <lineage>
        <taxon>Viruses</taxon>
        <taxon>Duplodnaviria</taxon>
        <taxon>Heunggongvirae</taxon>
        <taxon>Uroviricota</taxon>
        <taxon>Caudoviricetes</taxon>
        <taxon>Peduoviridae</taxon>
        <taxon>Maltschvirus</taxon>
        <taxon>Maltschvirus maltsch</taxon>
    </lineage>
</organism>
<reference evidence="2" key="1">
    <citation type="submission" date="2020-05" db="EMBL/GenBank/DDBJ databases">
        <authorList>
            <person name="Chiriac C."/>
            <person name="Salcher M."/>
            <person name="Ghai R."/>
            <person name="Kavagutti S V."/>
        </authorList>
    </citation>
    <scope>NUCLEOTIDE SEQUENCE</scope>
</reference>
<evidence type="ECO:0000313" key="2">
    <source>
        <dbReference type="EMBL" id="CAB4191374.1"/>
    </source>
</evidence>